<dbReference type="Proteomes" id="UP001634007">
    <property type="component" value="Unassembled WGS sequence"/>
</dbReference>
<sequence>MRIAKRKASSKLYRTLMVSSFVKKMWRCCGATATVGAREGRVRVRVGRRGDPPRGFDVEAGHLNHPLFQGLLRSSEEEFGFSYDGALRIACEVDAFRRLLRLLDASRRDAPADRAALSDLASELSADDDPSVYSLPSR</sequence>
<protein>
    <submittedName>
        <fullName evidence="4">Uncharacterized protein</fullName>
    </submittedName>
</protein>
<keyword evidence="2" id="KW-0217">Developmental protein</keyword>
<dbReference type="InterPro" id="IPR003676">
    <property type="entry name" value="SAUR_fam"/>
</dbReference>
<dbReference type="AlphaFoldDB" id="A0ABD3K9D7"/>
<dbReference type="EMBL" id="JBJKBG010000006">
    <property type="protein sequence ID" value="KAL3736525.1"/>
    <property type="molecule type" value="Genomic_DNA"/>
</dbReference>
<reference evidence="4 5" key="1">
    <citation type="submission" date="2024-11" db="EMBL/GenBank/DDBJ databases">
        <title>Chromosome-level genome assembly of Eucalyptus globulus Labill. provides insights into its genome evolution.</title>
        <authorList>
            <person name="Li X."/>
        </authorList>
    </citation>
    <scope>NUCLEOTIDE SEQUENCE [LARGE SCALE GENOMIC DNA]</scope>
    <source>
        <strain evidence="4">CL2024</strain>
        <tissue evidence="4">Fresh tender leaves</tissue>
    </source>
</reference>
<keyword evidence="5" id="KW-1185">Reference proteome</keyword>
<comment type="similarity">
    <text evidence="1">Belongs to the ARG7 family.</text>
</comment>
<dbReference type="PANTHER" id="PTHR31374">
    <property type="entry name" value="AUXIN-INDUCED PROTEIN-LIKE-RELATED"/>
    <property type="match status" value="1"/>
</dbReference>
<evidence type="ECO:0000313" key="4">
    <source>
        <dbReference type="EMBL" id="KAL3736525.1"/>
    </source>
</evidence>
<gene>
    <name evidence="4" type="ORF">ACJRO7_025469</name>
</gene>
<evidence type="ECO:0000313" key="5">
    <source>
        <dbReference type="Proteomes" id="UP001634007"/>
    </source>
</evidence>
<comment type="caution">
    <text evidence="4">The sequence shown here is derived from an EMBL/GenBank/DDBJ whole genome shotgun (WGS) entry which is preliminary data.</text>
</comment>
<organism evidence="4 5">
    <name type="scientific">Eucalyptus globulus</name>
    <name type="common">Tasmanian blue gum</name>
    <dbReference type="NCBI Taxonomy" id="34317"/>
    <lineage>
        <taxon>Eukaryota</taxon>
        <taxon>Viridiplantae</taxon>
        <taxon>Streptophyta</taxon>
        <taxon>Embryophyta</taxon>
        <taxon>Tracheophyta</taxon>
        <taxon>Spermatophyta</taxon>
        <taxon>Magnoliopsida</taxon>
        <taxon>eudicotyledons</taxon>
        <taxon>Gunneridae</taxon>
        <taxon>Pentapetalae</taxon>
        <taxon>rosids</taxon>
        <taxon>malvids</taxon>
        <taxon>Myrtales</taxon>
        <taxon>Myrtaceae</taxon>
        <taxon>Myrtoideae</taxon>
        <taxon>Eucalypteae</taxon>
        <taxon>Eucalyptus</taxon>
    </lineage>
</organism>
<evidence type="ECO:0000256" key="1">
    <source>
        <dbReference type="ARBA" id="ARBA00006974"/>
    </source>
</evidence>
<dbReference type="PANTHER" id="PTHR31374:SF216">
    <property type="entry name" value="SAUR-LIKE AUXIN-RESPONSIVE PROTEIN FAMILY"/>
    <property type="match status" value="1"/>
</dbReference>
<dbReference type="Pfam" id="PF02519">
    <property type="entry name" value="Auxin_inducible"/>
    <property type="match status" value="1"/>
</dbReference>
<evidence type="ECO:0000256" key="2">
    <source>
        <dbReference type="ARBA" id="ARBA00022473"/>
    </source>
</evidence>
<keyword evidence="3" id="KW-0341">Growth regulation</keyword>
<accession>A0ABD3K9D7</accession>
<proteinExistence type="inferred from homology"/>
<name>A0ABD3K9D7_EUCGL</name>
<evidence type="ECO:0000256" key="3">
    <source>
        <dbReference type="ARBA" id="ARBA00022604"/>
    </source>
</evidence>